<proteinExistence type="predicted"/>
<sequence length="160" mass="18129">MSDKAPSTVKGIAKMLQDLNTKFGKLETDVQEVKRSITFVIDSFDAFNTTLETVCTDVQSLREEQTFFKSENKKFKKELAAANADIIELKQCSRQNNVEIKGMPFDPKEKREDTVQTLGTKMNIELHNSEIDIIHCVPSKNKKKPSIMFALSPDLRAARC</sequence>
<dbReference type="AlphaFoldDB" id="A0A9J6FI19"/>
<evidence type="ECO:0000313" key="1">
    <source>
        <dbReference type="EMBL" id="KAH9366006.1"/>
    </source>
</evidence>
<organism evidence="1 2">
    <name type="scientific">Haemaphysalis longicornis</name>
    <name type="common">Bush tick</name>
    <dbReference type="NCBI Taxonomy" id="44386"/>
    <lineage>
        <taxon>Eukaryota</taxon>
        <taxon>Metazoa</taxon>
        <taxon>Ecdysozoa</taxon>
        <taxon>Arthropoda</taxon>
        <taxon>Chelicerata</taxon>
        <taxon>Arachnida</taxon>
        <taxon>Acari</taxon>
        <taxon>Parasitiformes</taxon>
        <taxon>Ixodida</taxon>
        <taxon>Ixodoidea</taxon>
        <taxon>Ixodidae</taxon>
        <taxon>Haemaphysalinae</taxon>
        <taxon>Haemaphysalis</taxon>
    </lineage>
</organism>
<dbReference type="OrthoDB" id="7479557at2759"/>
<reference evidence="1 2" key="1">
    <citation type="journal article" date="2020" name="Cell">
        <title>Large-Scale Comparative Analyses of Tick Genomes Elucidate Their Genetic Diversity and Vector Capacities.</title>
        <authorList>
            <consortium name="Tick Genome and Microbiome Consortium (TIGMIC)"/>
            <person name="Jia N."/>
            <person name="Wang J."/>
            <person name="Shi W."/>
            <person name="Du L."/>
            <person name="Sun Y."/>
            <person name="Zhan W."/>
            <person name="Jiang J.F."/>
            <person name="Wang Q."/>
            <person name="Zhang B."/>
            <person name="Ji P."/>
            <person name="Bell-Sakyi L."/>
            <person name="Cui X.M."/>
            <person name="Yuan T.T."/>
            <person name="Jiang B.G."/>
            <person name="Yang W.F."/>
            <person name="Lam T.T."/>
            <person name="Chang Q.C."/>
            <person name="Ding S.J."/>
            <person name="Wang X.J."/>
            <person name="Zhu J.G."/>
            <person name="Ruan X.D."/>
            <person name="Zhao L."/>
            <person name="Wei J.T."/>
            <person name="Ye R.Z."/>
            <person name="Que T.C."/>
            <person name="Du C.H."/>
            <person name="Zhou Y.H."/>
            <person name="Cheng J.X."/>
            <person name="Dai P.F."/>
            <person name="Guo W.B."/>
            <person name="Han X.H."/>
            <person name="Huang E.J."/>
            <person name="Li L.F."/>
            <person name="Wei W."/>
            <person name="Gao Y.C."/>
            <person name="Liu J.Z."/>
            <person name="Shao H.Z."/>
            <person name="Wang X."/>
            <person name="Wang C.C."/>
            <person name="Yang T.C."/>
            <person name="Huo Q.B."/>
            <person name="Li W."/>
            <person name="Chen H.Y."/>
            <person name="Chen S.E."/>
            <person name="Zhou L.G."/>
            <person name="Ni X.B."/>
            <person name="Tian J.H."/>
            <person name="Sheng Y."/>
            <person name="Liu T."/>
            <person name="Pan Y.S."/>
            <person name="Xia L.Y."/>
            <person name="Li J."/>
            <person name="Zhao F."/>
            <person name="Cao W.C."/>
        </authorList>
    </citation>
    <scope>NUCLEOTIDE SEQUENCE [LARGE SCALE GENOMIC DNA]</scope>
    <source>
        <strain evidence="1">HaeL-2018</strain>
    </source>
</reference>
<dbReference type="VEuPathDB" id="VectorBase:HLOH_040663"/>
<name>A0A9J6FI19_HAELO</name>
<evidence type="ECO:0000313" key="2">
    <source>
        <dbReference type="Proteomes" id="UP000821853"/>
    </source>
</evidence>
<dbReference type="Proteomes" id="UP000821853">
    <property type="component" value="Unassembled WGS sequence"/>
</dbReference>
<accession>A0A9J6FI19</accession>
<dbReference type="EMBL" id="JABSTR010000003">
    <property type="protein sequence ID" value="KAH9366006.1"/>
    <property type="molecule type" value="Genomic_DNA"/>
</dbReference>
<keyword evidence="2" id="KW-1185">Reference proteome</keyword>
<gene>
    <name evidence="1" type="ORF">HPB48_012482</name>
</gene>
<protein>
    <submittedName>
        <fullName evidence="1">Uncharacterized protein</fullName>
    </submittedName>
</protein>
<comment type="caution">
    <text evidence="1">The sequence shown here is derived from an EMBL/GenBank/DDBJ whole genome shotgun (WGS) entry which is preliminary data.</text>
</comment>